<evidence type="ECO:0000313" key="4">
    <source>
        <dbReference type="EMBL" id="RNL82329.1"/>
    </source>
</evidence>
<evidence type="ECO:0000256" key="2">
    <source>
        <dbReference type="SAM" id="Phobius"/>
    </source>
</evidence>
<accession>A0A3N0E3G0</accession>
<sequence>MRRHLFGLLAGLLCAPLLWFGTAWAAAEVSGGVRSGDFTDGLAMPGVGALMAIGVLGGLLAGSRLSPLAALLAGAVPLGFCLWPLLDLGSFETAMPGWLDADSMFHPLGPAFPVVLPLGTLLLISALLPSRWRSTGAAPPPRPVPDDQHPHDRYPAAPAPDDPPSSAPEHGEPAGTTTPFQRDPSGGPPRPR</sequence>
<feature type="transmembrane region" description="Helical" evidence="2">
    <location>
        <begin position="106"/>
        <end position="128"/>
    </location>
</feature>
<dbReference type="OrthoDB" id="3429255at2"/>
<keyword evidence="2" id="KW-0812">Transmembrane</keyword>
<dbReference type="EMBL" id="RJMB01000024">
    <property type="protein sequence ID" value="RNL82329.1"/>
    <property type="molecule type" value="Genomic_DNA"/>
</dbReference>
<evidence type="ECO:0000256" key="1">
    <source>
        <dbReference type="SAM" id="MobiDB-lite"/>
    </source>
</evidence>
<keyword evidence="5" id="KW-1185">Reference proteome</keyword>
<dbReference type="Proteomes" id="UP000269198">
    <property type="component" value="Unassembled WGS sequence"/>
</dbReference>
<evidence type="ECO:0000256" key="3">
    <source>
        <dbReference type="SAM" id="SignalP"/>
    </source>
</evidence>
<feature type="signal peptide" evidence="3">
    <location>
        <begin position="1"/>
        <end position="25"/>
    </location>
</feature>
<feature type="compositionally biased region" description="Pro residues" evidence="1">
    <location>
        <begin position="157"/>
        <end position="166"/>
    </location>
</feature>
<feature type="transmembrane region" description="Helical" evidence="2">
    <location>
        <begin position="68"/>
        <end position="86"/>
    </location>
</feature>
<gene>
    <name evidence="4" type="ORF">EFW17_19635</name>
</gene>
<name>A0A3N0E3G0_9ACTN</name>
<feature type="compositionally biased region" description="Basic and acidic residues" evidence="1">
    <location>
        <begin position="144"/>
        <end position="154"/>
    </location>
</feature>
<protein>
    <submittedName>
        <fullName evidence="4">Uncharacterized protein</fullName>
    </submittedName>
</protein>
<feature type="chain" id="PRO_5017971686" evidence="3">
    <location>
        <begin position="26"/>
        <end position="192"/>
    </location>
</feature>
<organism evidence="4 5">
    <name type="scientific">Halostreptopolyspora alba</name>
    <dbReference type="NCBI Taxonomy" id="2487137"/>
    <lineage>
        <taxon>Bacteria</taxon>
        <taxon>Bacillati</taxon>
        <taxon>Actinomycetota</taxon>
        <taxon>Actinomycetes</taxon>
        <taxon>Streptosporangiales</taxon>
        <taxon>Nocardiopsidaceae</taxon>
        <taxon>Halostreptopolyspora</taxon>
    </lineage>
</organism>
<comment type="caution">
    <text evidence="4">The sequence shown here is derived from an EMBL/GenBank/DDBJ whole genome shotgun (WGS) entry which is preliminary data.</text>
</comment>
<keyword evidence="2" id="KW-1133">Transmembrane helix</keyword>
<feature type="transmembrane region" description="Helical" evidence="2">
    <location>
        <begin position="41"/>
        <end position="61"/>
    </location>
</feature>
<feature type="region of interest" description="Disordered" evidence="1">
    <location>
        <begin position="135"/>
        <end position="192"/>
    </location>
</feature>
<keyword evidence="2" id="KW-0472">Membrane</keyword>
<proteinExistence type="predicted"/>
<evidence type="ECO:0000313" key="5">
    <source>
        <dbReference type="Proteomes" id="UP000269198"/>
    </source>
</evidence>
<dbReference type="RefSeq" id="WP_123202894.1">
    <property type="nucleotide sequence ID" value="NZ_RJMB01000024.1"/>
</dbReference>
<reference evidence="4 5" key="1">
    <citation type="submission" date="2018-11" db="EMBL/GenBank/DDBJ databases">
        <title>The genome draft of YIM 96095.</title>
        <authorList>
            <person name="Tang S.-K."/>
            <person name="Chunyu W.-X."/>
            <person name="Feng Y.-Z."/>
        </authorList>
    </citation>
    <scope>NUCLEOTIDE SEQUENCE [LARGE SCALE GENOMIC DNA]</scope>
    <source>
        <strain evidence="4 5">YIM 96095</strain>
    </source>
</reference>
<dbReference type="AlphaFoldDB" id="A0A3N0E3G0"/>
<keyword evidence="3" id="KW-0732">Signal</keyword>